<dbReference type="EMBL" id="QGNW01000005">
    <property type="protein sequence ID" value="RVX21232.1"/>
    <property type="molecule type" value="Genomic_DNA"/>
</dbReference>
<dbReference type="AlphaFoldDB" id="A0A438KJ53"/>
<name>A0A438KJ53_VITVI</name>
<evidence type="ECO:0000313" key="7">
    <source>
        <dbReference type="EMBL" id="RVX21232.1"/>
    </source>
</evidence>
<feature type="region of interest" description="Disordered" evidence="4">
    <location>
        <begin position="1"/>
        <end position="23"/>
    </location>
</feature>
<evidence type="ECO:0000259" key="6">
    <source>
        <dbReference type="Pfam" id="PF07714"/>
    </source>
</evidence>
<keyword evidence="5" id="KW-1133">Transmembrane helix</keyword>
<sequence length="513" mass="56653">MTPAACRRRRNASTITTSRPTQSSWIPNSAAMSISQRLAWRRQLGIISPSARVQRLADHINDAPALKKSDIGIVAADATGTAEKLGMASSKSDGFSLMTILERTPTSEVFSVLHLAALLNQADIAFILMESGTSLECQSTKRKSSLENLELEKTDSITSCIFNATNSAACDTLELSHGSKQEVMVIFSSLWASELAIVFLMILLLLVGPLPAGFHSRSRGHGVSCSIRGSRLEYHENEGEGAAASTDQIESPHEENAREKRKSGSSKTDVPLLLDLQVEEIKYVLEVKTIQRIELLNQLRSVLRISKDDGGHANRGWKSEDEKLSCGYSSFREKRASLEGFYDVKISMVDGLTKSEPQVHHDLKLANILLDRNYGNKISDVGLVRLVPPSVADNVTHYRMKSTNGTFRYIDPEYQQAGMLGIKSDVLDPIVSDWPLEEALSFAKIALQCAELRRKDGPDLGKAVLPELNRMREFSEELLDPQARPVLHGHLIALKIVAQVRICPYSSLAIRMF</sequence>
<feature type="domain" description="Serine-threonine/tyrosine-protein kinase catalytic" evidence="6">
    <location>
        <begin position="354"/>
        <end position="426"/>
    </location>
</feature>
<comment type="caution">
    <text evidence="7">The sequence shown here is derived from an EMBL/GenBank/DDBJ whole genome shotgun (WGS) entry which is preliminary data.</text>
</comment>
<evidence type="ECO:0000256" key="5">
    <source>
        <dbReference type="SAM" id="Phobius"/>
    </source>
</evidence>
<dbReference type="SUPFAM" id="SSF56112">
    <property type="entry name" value="Protein kinase-like (PK-like)"/>
    <property type="match status" value="1"/>
</dbReference>
<proteinExistence type="predicted"/>
<comment type="catalytic activity">
    <reaction evidence="1">
        <text>S-ubiquitinyl-[E2 ubiquitin-conjugating enzyme]-L-cysteine + [acceptor protein]-L-lysine = [E2 ubiquitin-conjugating enzyme]-L-cysteine + N(6)-ubiquitinyl-[acceptor protein]-L-lysine.</text>
        <dbReference type="EC" id="2.3.2.27"/>
    </reaction>
</comment>
<accession>A0A438KJ53</accession>
<dbReference type="PANTHER" id="PTHR45647">
    <property type="entry name" value="OS02G0152300 PROTEIN"/>
    <property type="match status" value="1"/>
</dbReference>
<dbReference type="PANTHER" id="PTHR45647:SF139">
    <property type="entry name" value="OS02G0152300 PROTEIN"/>
    <property type="match status" value="1"/>
</dbReference>
<feature type="transmembrane region" description="Helical" evidence="5">
    <location>
        <begin position="183"/>
        <end position="207"/>
    </location>
</feature>
<evidence type="ECO:0000256" key="2">
    <source>
        <dbReference type="ARBA" id="ARBA00012483"/>
    </source>
</evidence>
<evidence type="ECO:0000256" key="1">
    <source>
        <dbReference type="ARBA" id="ARBA00000900"/>
    </source>
</evidence>
<dbReference type="GO" id="GO:0004672">
    <property type="term" value="F:protein kinase activity"/>
    <property type="evidence" value="ECO:0007669"/>
    <property type="project" value="InterPro"/>
</dbReference>
<evidence type="ECO:0000256" key="4">
    <source>
        <dbReference type="SAM" id="MobiDB-lite"/>
    </source>
</evidence>
<evidence type="ECO:0000313" key="8">
    <source>
        <dbReference type="Proteomes" id="UP000288805"/>
    </source>
</evidence>
<dbReference type="Proteomes" id="UP000288805">
    <property type="component" value="Unassembled WGS sequence"/>
</dbReference>
<organism evidence="7 8">
    <name type="scientific">Vitis vinifera</name>
    <name type="common">Grape</name>
    <dbReference type="NCBI Taxonomy" id="29760"/>
    <lineage>
        <taxon>Eukaryota</taxon>
        <taxon>Viridiplantae</taxon>
        <taxon>Streptophyta</taxon>
        <taxon>Embryophyta</taxon>
        <taxon>Tracheophyta</taxon>
        <taxon>Spermatophyta</taxon>
        <taxon>Magnoliopsida</taxon>
        <taxon>eudicotyledons</taxon>
        <taxon>Gunneridae</taxon>
        <taxon>Pentapetalae</taxon>
        <taxon>rosids</taxon>
        <taxon>Vitales</taxon>
        <taxon>Vitaceae</taxon>
        <taxon>Viteae</taxon>
        <taxon>Vitis</taxon>
    </lineage>
</organism>
<feature type="region of interest" description="Disordered" evidence="4">
    <location>
        <begin position="236"/>
        <end position="265"/>
    </location>
</feature>
<dbReference type="GO" id="GO:0061630">
    <property type="term" value="F:ubiquitin protein ligase activity"/>
    <property type="evidence" value="ECO:0007669"/>
    <property type="project" value="UniProtKB-EC"/>
</dbReference>
<reference evidence="7 8" key="1">
    <citation type="journal article" date="2018" name="PLoS Genet.">
        <title>Population sequencing reveals clonal diversity and ancestral inbreeding in the grapevine cultivar Chardonnay.</title>
        <authorList>
            <person name="Roach M.J."/>
            <person name="Johnson D.L."/>
            <person name="Bohlmann J."/>
            <person name="van Vuuren H.J."/>
            <person name="Jones S.J."/>
            <person name="Pretorius I.S."/>
            <person name="Schmidt S.A."/>
            <person name="Borneman A.R."/>
        </authorList>
    </citation>
    <scope>NUCLEOTIDE SEQUENCE [LARGE SCALE GENOMIC DNA]</scope>
    <source>
        <strain evidence="8">cv. Chardonnay</strain>
        <tissue evidence="7">Leaf</tissue>
    </source>
</reference>
<protein>
    <recommendedName>
        <fullName evidence="2">RING-type E3 ubiquitin transferase</fullName>
        <ecNumber evidence="2">2.3.2.27</ecNumber>
    </recommendedName>
</protein>
<keyword evidence="5" id="KW-0812">Transmembrane</keyword>
<dbReference type="InterPro" id="IPR051348">
    <property type="entry name" value="U-box_ubiquitin_ligases"/>
</dbReference>
<evidence type="ECO:0000256" key="3">
    <source>
        <dbReference type="ARBA" id="ARBA00022786"/>
    </source>
</evidence>
<keyword evidence="3" id="KW-0833">Ubl conjugation pathway</keyword>
<dbReference type="InterPro" id="IPR011009">
    <property type="entry name" value="Kinase-like_dom_sf"/>
</dbReference>
<feature type="compositionally biased region" description="Polar residues" evidence="4">
    <location>
        <begin position="12"/>
        <end position="23"/>
    </location>
</feature>
<dbReference type="Pfam" id="PF07714">
    <property type="entry name" value="PK_Tyr_Ser-Thr"/>
    <property type="match status" value="1"/>
</dbReference>
<dbReference type="InterPro" id="IPR001245">
    <property type="entry name" value="Ser-Thr/Tyr_kinase_cat_dom"/>
</dbReference>
<dbReference type="EC" id="2.3.2.27" evidence="2"/>
<keyword evidence="5" id="KW-0472">Membrane</keyword>
<feature type="compositionally biased region" description="Basic residues" evidence="4">
    <location>
        <begin position="1"/>
        <end position="11"/>
    </location>
</feature>
<dbReference type="Gene3D" id="1.10.510.10">
    <property type="entry name" value="Transferase(Phosphotransferase) domain 1"/>
    <property type="match status" value="1"/>
</dbReference>
<gene>
    <name evidence="7" type="primary">PUB34_6</name>
    <name evidence="7" type="ORF">CK203_002009</name>
</gene>